<dbReference type="EMBL" id="BRXX01000465">
    <property type="protein sequence ID" value="GMI13332.1"/>
    <property type="molecule type" value="Genomic_DNA"/>
</dbReference>
<sequence length="84" mass="9015">MYATVVPSLYILPAHQTGVAHQRLALTWIPTTIHWILVQYQERPRASISGLVPSLALPDNTLGVQVASTAMLGGTAPPHPRPPA</sequence>
<dbReference type="Proteomes" id="UP001165160">
    <property type="component" value="Unassembled WGS sequence"/>
</dbReference>
<dbReference type="AlphaFoldDB" id="A0A9W7FJG7"/>
<protein>
    <submittedName>
        <fullName evidence="1">Uncharacterized protein</fullName>
    </submittedName>
</protein>
<name>A0A9W7FJG7_9STRA</name>
<accession>A0A9W7FJG7</accession>
<evidence type="ECO:0000313" key="1">
    <source>
        <dbReference type="EMBL" id="GMI13332.1"/>
    </source>
</evidence>
<keyword evidence="2" id="KW-1185">Reference proteome</keyword>
<gene>
    <name evidence="1" type="ORF">TrVE_jg2194</name>
</gene>
<organism evidence="1 2">
    <name type="scientific">Triparma verrucosa</name>
    <dbReference type="NCBI Taxonomy" id="1606542"/>
    <lineage>
        <taxon>Eukaryota</taxon>
        <taxon>Sar</taxon>
        <taxon>Stramenopiles</taxon>
        <taxon>Ochrophyta</taxon>
        <taxon>Bolidophyceae</taxon>
        <taxon>Parmales</taxon>
        <taxon>Triparmaceae</taxon>
        <taxon>Triparma</taxon>
    </lineage>
</organism>
<proteinExistence type="predicted"/>
<evidence type="ECO:0000313" key="2">
    <source>
        <dbReference type="Proteomes" id="UP001165160"/>
    </source>
</evidence>
<reference evidence="2" key="1">
    <citation type="journal article" date="2023" name="Commun. Biol.">
        <title>Genome analysis of Parmales, the sister group of diatoms, reveals the evolutionary specialization of diatoms from phago-mixotrophs to photoautotrophs.</title>
        <authorList>
            <person name="Ban H."/>
            <person name="Sato S."/>
            <person name="Yoshikawa S."/>
            <person name="Yamada K."/>
            <person name="Nakamura Y."/>
            <person name="Ichinomiya M."/>
            <person name="Sato N."/>
            <person name="Blanc-Mathieu R."/>
            <person name="Endo H."/>
            <person name="Kuwata A."/>
            <person name="Ogata H."/>
        </authorList>
    </citation>
    <scope>NUCLEOTIDE SEQUENCE [LARGE SCALE GENOMIC DNA]</scope>
    <source>
        <strain evidence="2">NIES 3699</strain>
    </source>
</reference>
<comment type="caution">
    <text evidence="1">The sequence shown here is derived from an EMBL/GenBank/DDBJ whole genome shotgun (WGS) entry which is preliminary data.</text>
</comment>